<dbReference type="InterPro" id="IPR018946">
    <property type="entry name" value="PhoD-like_MPP"/>
</dbReference>
<organism evidence="3 4">
    <name type="scientific">Streptosporangium lutulentum</name>
    <dbReference type="NCBI Taxonomy" id="1461250"/>
    <lineage>
        <taxon>Bacteria</taxon>
        <taxon>Bacillati</taxon>
        <taxon>Actinomycetota</taxon>
        <taxon>Actinomycetes</taxon>
        <taxon>Streptosporangiales</taxon>
        <taxon>Streptosporangiaceae</taxon>
        <taxon>Streptosporangium</taxon>
    </lineage>
</organism>
<feature type="domain" description="DUF7800" evidence="2">
    <location>
        <begin position="1"/>
        <end position="79"/>
    </location>
</feature>
<dbReference type="Pfam" id="PF25077">
    <property type="entry name" value="DUF7800"/>
    <property type="match status" value="1"/>
</dbReference>
<dbReference type="CDD" id="cd07389">
    <property type="entry name" value="MPP_PhoD"/>
    <property type="match status" value="1"/>
</dbReference>
<sequence>MPELVVGPMLRYVDETSASVWVETSEPCEVTIEVGGTRSRARTFTVHGHHYAIVDVEGGGTYEVRLEGKTVWPLPDQPPSRIRLLGPEGPRRVMFGSCRTSVPHDTMHTISHGVDVLRAYGDSLTGTPEEEWPDMVLLLGDQVYADEPSAEMLEFIKNRRDDEPKTEIADFEEYAELYRLAWTDPEIRWFLSTVPSAMIFDDHDLRDDFNTSSSWREQMEKVEWWPRRVTSGLGAYWIYQHLGNMSPQERSSDELLGKLCAMEGDGAAALDTFAKHAYDAPADNRWSYSRDLGGTRLLMLDSRSARQLTPGDRRMLDPVEWEWLTGELKKEGAERFVIGTSVPFLLPSGIHHIESWNEALAQGAWGKRTARWSEAIRQAVDLEHWAAFRRSFEDLSRLLAGVGKPVMLLSGDVHYSYVAKADKLPIYQLVCSPIRNPLSRTLRLANIVAQFGVATLIGRSLSRMAKIPKPPFRWRITNGPWFSNAVATLCLDNSPVSVRWDTAAATNISEITTVELQEVPGRRQDTGTLQPGGVAGS</sequence>
<reference evidence="3 4" key="1">
    <citation type="submission" date="2023-07" db="EMBL/GenBank/DDBJ databases">
        <title>Sequencing the genomes of 1000 actinobacteria strains.</title>
        <authorList>
            <person name="Klenk H.-P."/>
        </authorList>
    </citation>
    <scope>NUCLEOTIDE SEQUENCE [LARGE SCALE GENOMIC DNA]</scope>
    <source>
        <strain evidence="3 4">DSM 46740</strain>
    </source>
</reference>
<protein>
    <recommendedName>
        <fullName evidence="5">PhoD-like phosphatase</fullName>
    </recommendedName>
</protein>
<dbReference type="InterPro" id="IPR029052">
    <property type="entry name" value="Metallo-depent_PP-like"/>
</dbReference>
<evidence type="ECO:0000259" key="1">
    <source>
        <dbReference type="Pfam" id="PF09423"/>
    </source>
</evidence>
<evidence type="ECO:0000313" key="4">
    <source>
        <dbReference type="Proteomes" id="UP001225356"/>
    </source>
</evidence>
<name>A0ABT9QI56_9ACTN</name>
<dbReference type="SUPFAM" id="SSF56300">
    <property type="entry name" value="Metallo-dependent phosphatases"/>
    <property type="match status" value="1"/>
</dbReference>
<comment type="caution">
    <text evidence="3">The sequence shown here is derived from an EMBL/GenBank/DDBJ whole genome shotgun (WGS) entry which is preliminary data.</text>
</comment>
<evidence type="ECO:0000313" key="3">
    <source>
        <dbReference type="EMBL" id="MDP9845634.1"/>
    </source>
</evidence>
<keyword evidence="4" id="KW-1185">Reference proteome</keyword>
<dbReference type="PANTHER" id="PTHR37031:SF2">
    <property type="entry name" value="PHOD-LIKE PHOSPHATASE METALLOPHOSPHATASE DOMAIN-CONTAINING PROTEIN"/>
    <property type="match status" value="1"/>
</dbReference>
<evidence type="ECO:0008006" key="5">
    <source>
        <dbReference type="Google" id="ProtNLM"/>
    </source>
</evidence>
<dbReference type="RefSeq" id="WP_307561441.1">
    <property type="nucleotide sequence ID" value="NZ_JAUSQU010000001.1"/>
</dbReference>
<dbReference type="Proteomes" id="UP001225356">
    <property type="component" value="Unassembled WGS sequence"/>
</dbReference>
<dbReference type="InterPro" id="IPR038607">
    <property type="entry name" value="PhoD-like_sf"/>
</dbReference>
<dbReference type="PANTHER" id="PTHR37031">
    <property type="entry name" value="METALLOPHOSPHATASE BINDING DOMAIN PROTEIN"/>
    <property type="match status" value="1"/>
</dbReference>
<dbReference type="Gene3D" id="3.60.21.70">
    <property type="entry name" value="PhoD-like phosphatase"/>
    <property type="match status" value="1"/>
</dbReference>
<feature type="domain" description="PhoD-like phosphatase metallophosphatase" evidence="1">
    <location>
        <begin position="130"/>
        <end position="422"/>
    </location>
</feature>
<proteinExistence type="predicted"/>
<dbReference type="EMBL" id="JAUSQU010000001">
    <property type="protein sequence ID" value="MDP9845634.1"/>
    <property type="molecule type" value="Genomic_DNA"/>
</dbReference>
<accession>A0ABT9QI56</accession>
<dbReference type="InterPro" id="IPR056702">
    <property type="entry name" value="DUF7800"/>
</dbReference>
<dbReference type="Pfam" id="PF09423">
    <property type="entry name" value="PhoD"/>
    <property type="match status" value="1"/>
</dbReference>
<evidence type="ECO:0000259" key="2">
    <source>
        <dbReference type="Pfam" id="PF25077"/>
    </source>
</evidence>
<gene>
    <name evidence="3" type="ORF">J2853_004845</name>
</gene>